<dbReference type="EMBL" id="UINC01012213">
    <property type="protein sequence ID" value="SVA53458.1"/>
    <property type="molecule type" value="Genomic_DNA"/>
</dbReference>
<evidence type="ECO:0000256" key="1">
    <source>
        <dbReference type="ARBA" id="ARBA00023027"/>
    </source>
</evidence>
<keyword evidence="1" id="KW-0520">NAD</keyword>
<feature type="domain" description="NAD-dependent epimerase/dehydratase" evidence="2">
    <location>
        <begin position="5"/>
        <end position="217"/>
    </location>
</feature>
<organism evidence="3">
    <name type="scientific">marine metagenome</name>
    <dbReference type="NCBI Taxonomy" id="408172"/>
    <lineage>
        <taxon>unclassified sequences</taxon>
        <taxon>metagenomes</taxon>
        <taxon>ecological metagenomes</taxon>
    </lineage>
</organism>
<dbReference type="AlphaFoldDB" id="A0A381WMP9"/>
<reference evidence="3" key="1">
    <citation type="submission" date="2018-05" db="EMBL/GenBank/DDBJ databases">
        <authorList>
            <person name="Lanie J.A."/>
            <person name="Ng W.-L."/>
            <person name="Kazmierczak K.M."/>
            <person name="Andrzejewski T.M."/>
            <person name="Davidsen T.M."/>
            <person name="Wayne K.J."/>
            <person name="Tettelin H."/>
            <person name="Glass J.I."/>
            <person name="Rusch D."/>
            <person name="Podicherti R."/>
            <person name="Tsui H.-C.T."/>
            <person name="Winkler M.E."/>
        </authorList>
    </citation>
    <scope>NUCLEOTIDE SEQUENCE</scope>
</reference>
<dbReference type="Gene3D" id="3.40.50.720">
    <property type="entry name" value="NAD(P)-binding Rossmann-like Domain"/>
    <property type="match status" value="1"/>
</dbReference>
<accession>A0A381WMP9</accession>
<evidence type="ECO:0000313" key="3">
    <source>
        <dbReference type="EMBL" id="SVA53458.1"/>
    </source>
</evidence>
<proteinExistence type="predicted"/>
<evidence type="ECO:0000259" key="2">
    <source>
        <dbReference type="Pfam" id="PF01370"/>
    </source>
</evidence>
<sequence>MRKLLVTGTAGFIGYHLAKRLLEEGYKLTGIDDLNDYYSPQLKKDRLEQLIKHPNFEFIKIDFSDQSKTRSFFKKQSFDQIIHLGAQAGVRYSLENPQAYIDANITGFLNILEGCRCNNIGEMIYASSSSVYGDNTKIPFSENDQVKQPANLYGASKIANEAMAHSYSSLFGIQMIGLRFFTVYGPWGRPDMALYLFTKSILNGEPIQVFNRGEHTR</sequence>
<dbReference type="InterPro" id="IPR036291">
    <property type="entry name" value="NAD(P)-bd_dom_sf"/>
</dbReference>
<feature type="non-terminal residue" evidence="3">
    <location>
        <position position="217"/>
    </location>
</feature>
<gene>
    <name evidence="3" type="ORF">METZ01_LOCUS106312</name>
</gene>
<name>A0A381WMP9_9ZZZZ</name>
<dbReference type="Pfam" id="PF01370">
    <property type="entry name" value="Epimerase"/>
    <property type="match status" value="1"/>
</dbReference>
<dbReference type="PANTHER" id="PTHR43574">
    <property type="entry name" value="EPIMERASE-RELATED"/>
    <property type="match status" value="1"/>
</dbReference>
<protein>
    <recommendedName>
        <fullName evidence="2">NAD-dependent epimerase/dehydratase domain-containing protein</fullName>
    </recommendedName>
</protein>
<dbReference type="SUPFAM" id="SSF51735">
    <property type="entry name" value="NAD(P)-binding Rossmann-fold domains"/>
    <property type="match status" value="1"/>
</dbReference>
<dbReference type="InterPro" id="IPR001509">
    <property type="entry name" value="Epimerase_deHydtase"/>
</dbReference>